<proteinExistence type="predicted"/>
<dbReference type="Proteomes" id="UP000468591">
    <property type="component" value="Unassembled WGS sequence"/>
</dbReference>
<keyword evidence="3" id="KW-1185">Reference proteome</keyword>
<comment type="caution">
    <text evidence="2">The sequence shown here is derived from an EMBL/GenBank/DDBJ whole genome shotgun (WGS) entry which is preliminary data.</text>
</comment>
<dbReference type="RefSeq" id="WP_164353822.1">
    <property type="nucleotide sequence ID" value="NZ_JAABNT010000005.1"/>
</dbReference>
<evidence type="ECO:0000313" key="2">
    <source>
        <dbReference type="EMBL" id="NEK22905.1"/>
    </source>
</evidence>
<dbReference type="AlphaFoldDB" id="A0A6P0CCQ8"/>
<name>A0A6P0CCQ8_9RHOB</name>
<feature type="compositionally biased region" description="Basic and acidic residues" evidence="1">
    <location>
        <begin position="19"/>
        <end position="45"/>
    </location>
</feature>
<reference evidence="2 3" key="1">
    <citation type="submission" date="2020-01" db="EMBL/GenBank/DDBJ databases">
        <title>Sulfitobacter sediminilitoris sp. nov., isolated from a tidal flat.</title>
        <authorList>
            <person name="Park S."/>
            <person name="Yoon J.-H."/>
        </authorList>
    </citation>
    <scope>NUCLEOTIDE SEQUENCE [LARGE SCALE GENOMIC DNA]</scope>
    <source>
        <strain evidence="2 3">JBTF-M27</strain>
    </source>
</reference>
<accession>A0A6P0CCQ8</accession>
<evidence type="ECO:0000313" key="3">
    <source>
        <dbReference type="Proteomes" id="UP000468591"/>
    </source>
</evidence>
<sequence length="45" mass="4842">MSFKDLPKSVPMQAAADAPKSEKAKTDHSAPDHGTSDKTDEKKKS</sequence>
<organism evidence="2 3">
    <name type="scientific">Sulfitobacter sediminilitoris</name>
    <dbReference type="NCBI Taxonomy" id="2698830"/>
    <lineage>
        <taxon>Bacteria</taxon>
        <taxon>Pseudomonadati</taxon>
        <taxon>Pseudomonadota</taxon>
        <taxon>Alphaproteobacteria</taxon>
        <taxon>Rhodobacterales</taxon>
        <taxon>Roseobacteraceae</taxon>
        <taxon>Sulfitobacter</taxon>
    </lineage>
</organism>
<protein>
    <submittedName>
        <fullName evidence="2">Uncharacterized protein</fullName>
    </submittedName>
</protein>
<evidence type="ECO:0000256" key="1">
    <source>
        <dbReference type="SAM" id="MobiDB-lite"/>
    </source>
</evidence>
<feature type="region of interest" description="Disordered" evidence="1">
    <location>
        <begin position="1"/>
        <end position="45"/>
    </location>
</feature>
<dbReference type="EMBL" id="JAABNT010000005">
    <property type="protein sequence ID" value="NEK22905.1"/>
    <property type="molecule type" value="Genomic_DNA"/>
</dbReference>
<gene>
    <name evidence="2" type="ORF">GV827_10870</name>
</gene>